<dbReference type="AlphaFoldDB" id="A0AAE5TWB9"/>
<accession>A0AAE5TWB9</accession>
<gene>
    <name evidence="1" type="ORF">CO657_13655</name>
</gene>
<evidence type="ECO:0000313" key="2">
    <source>
        <dbReference type="Proteomes" id="UP000220927"/>
    </source>
</evidence>
<dbReference type="RefSeq" id="WP_054182622.1">
    <property type="nucleotide sequence ID" value="NZ_CP034998.1"/>
</dbReference>
<dbReference type="KEGG" id="rad:CO657_13655"/>
<name>A0AAE5TWB9_9HYPH</name>
<reference evidence="1 2" key="1">
    <citation type="submission" date="2019-01" db="EMBL/GenBank/DDBJ databases">
        <title>Genomic insights into the origins and evolution of symbiotic genes in the Phaseolus vulgaris microsymbionts.</title>
        <authorList>
            <person name="Tong W."/>
        </authorList>
    </citation>
    <scope>NUCLEOTIDE SEQUENCE [LARGE SCALE GENOMIC DNA]</scope>
    <source>
        <strain evidence="1 2">FH23</strain>
    </source>
</reference>
<sequence length="342" mass="37917">MTTEAPEKVPVSERFFAIDRNVWARVCDLGLNEAVSYVVIAAGTGKSHTVSNWSAEAIEKRTGMHHTRAKDAIGRLVEHGLMTVTPKGKLRRYDLNISEEPAFIWLPLSIVEGIAGQRSPLKLLRKAQCISAVRLFIDLYFFHDLAGNGGCEWRRGIGIRIPFERRSEGSQGCHNVWSFSPQLRPDGGIKIETWEQAEFVFPDIFQGFSILQRAGLIEFVEHLVDSDTREGEIIHPLPIGDKGEPGERAITRAACAAGWKMAPSWTPARPETVIVPVEAIAQNVQLIGIARLLFKPHVKQTKAWIAQSSEWANLACGFMDLASGIKRATNSGIKDISRKDQG</sequence>
<keyword evidence="2" id="KW-1185">Reference proteome</keyword>
<dbReference type="Proteomes" id="UP000220927">
    <property type="component" value="Chromosome"/>
</dbReference>
<proteinExistence type="predicted"/>
<evidence type="ECO:0000313" key="1">
    <source>
        <dbReference type="EMBL" id="QAS79047.1"/>
    </source>
</evidence>
<dbReference type="EMBL" id="CP034998">
    <property type="protein sequence ID" value="QAS79047.1"/>
    <property type="molecule type" value="Genomic_DNA"/>
</dbReference>
<organism evidence="1 2">
    <name type="scientific">Rhizobium acidisoli</name>
    <dbReference type="NCBI Taxonomy" id="1538158"/>
    <lineage>
        <taxon>Bacteria</taxon>
        <taxon>Pseudomonadati</taxon>
        <taxon>Pseudomonadota</taxon>
        <taxon>Alphaproteobacteria</taxon>
        <taxon>Hyphomicrobiales</taxon>
        <taxon>Rhizobiaceae</taxon>
        <taxon>Rhizobium/Agrobacterium group</taxon>
        <taxon>Rhizobium</taxon>
    </lineage>
</organism>
<protein>
    <submittedName>
        <fullName evidence="1">Uncharacterized protein</fullName>
    </submittedName>
</protein>